<keyword evidence="3 7" id="KW-0812">Transmembrane</keyword>
<feature type="region of interest" description="Disordered" evidence="6">
    <location>
        <begin position="1"/>
        <end position="31"/>
    </location>
</feature>
<feature type="compositionally biased region" description="Polar residues" evidence="6">
    <location>
        <begin position="14"/>
        <end position="31"/>
    </location>
</feature>
<dbReference type="EMBL" id="LFZO01000044">
    <property type="protein sequence ID" value="KXT16110.1"/>
    <property type="molecule type" value="Genomic_DNA"/>
</dbReference>
<reference evidence="8 9" key="1">
    <citation type="submission" date="2015-07" db="EMBL/GenBank/DDBJ databases">
        <title>Comparative genomics of the Sigatoka disease complex on banana suggests a link between parallel evolutionary changes in Pseudocercospora fijiensis and Pseudocercospora eumusae and increased virulence on the banana host.</title>
        <authorList>
            <person name="Chang T.-C."/>
            <person name="Salvucci A."/>
            <person name="Crous P.W."/>
            <person name="Stergiopoulos I."/>
        </authorList>
    </citation>
    <scope>NUCLEOTIDE SEQUENCE [LARGE SCALE GENOMIC DNA]</scope>
    <source>
        <strain evidence="8 9">CBS 116634</strain>
    </source>
</reference>
<evidence type="ECO:0000256" key="5">
    <source>
        <dbReference type="ARBA" id="ARBA00023136"/>
    </source>
</evidence>
<sequence>MASPERPATRASDETTLNGSDSDTSSQREQQAQLEELYQFIHDRINLTSSGAQWPPRSDAVECWHPFHAPYNRADKNMDQRHVDAAMAQVVPGSCPRIVASSQAKDGHAVVYDKDITTTWRLPDEKAFEDAVSRETLFATVEAFIERQGPSIMEAQPNELMRSLHDFLADLGTQPMTITMSSIVEDMKDRIERQQQIGTHRLRWTSGLEFETALEEFCLAQHCWNYSPGRYPTVEVNFSTLARTRRDHRIMLHLHYSWNPPVISFNDLQNVVAETQCFTLKPTISAHRPFSSMSSVEIEYFAGPSGDWLHWVDEDKCFRGRVPSVMASHVGAQRQDVFTMPLELSARVTKHYLGGVRHETFMRCAMPLTVKRRPDACDQLASDQSLPSPLRGLISNKRTARQTPSVRMHDLEVGTIRDVQLEDSSPCASLRSETAEQSIGNLAERPRTVMRTPPRFTTHINRRGELGDASDEGSPLKSPVAEDIALDCPRWLNLFDYMKWQEGMIAWVYNSSWYQTHPKLIGSRMLCISLLAFTFQSSLLIRAARATPQILLRHNSQDWQGQRRLFSNRALYHLKSHSKTKIHIGRSHPNTNVRTYNSVPATGRLGKRRRRRETRKTTATETEVQTILQEPNPQPQEQEQEQAGTMISAIILVVLTIFFPPVGVFLVAGCGADLLINICLTILGFFPGHIHAFYVEYVYFHRKELADKGIFEERDAPGVFSRRVNMGGRAGRGGVVPPAQQQGYGAVQSDGVVLPAQQGYSDAGQYLHQFPSMIVLLFGIYDHVVARRERVAAFQLERVPSQAASFPRTGSDGMERQRRPSTSTVVKESSPTLPGLTQCTTQKRSRTPSGIYQALVKRQRLDFTKEIQVIVGQEKKNYQYVEGDAHEIFGSTCDEARVDYFKKLMTGLVQAYTLGEMLSDPAFKNGVMDVIDAITIEPSGDAPSNEWYPSGCLKHGWVCIEVDEGIDYSSGGFGGYPQGRWKKPNGRQVFLGSYWQSTVQFVGPGVTFNIYFAHCTTYILAKGARSYVIVNGVPRLTGGGEQCCGHAENIDVGKNYPLSVRARRSAPLKFSRDGRSGERTAPMNGQRQRAEVRDKLNSNIRLIPEMLMVEGPNVPAEFQARHETDA</sequence>
<evidence type="ECO:0000256" key="6">
    <source>
        <dbReference type="SAM" id="MobiDB-lite"/>
    </source>
</evidence>
<organism evidence="8 9">
    <name type="scientific">Pseudocercospora musae</name>
    <dbReference type="NCBI Taxonomy" id="113226"/>
    <lineage>
        <taxon>Eukaryota</taxon>
        <taxon>Fungi</taxon>
        <taxon>Dikarya</taxon>
        <taxon>Ascomycota</taxon>
        <taxon>Pezizomycotina</taxon>
        <taxon>Dothideomycetes</taxon>
        <taxon>Dothideomycetidae</taxon>
        <taxon>Mycosphaerellales</taxon>
        <taxon>Mycosphaerellaceae</taxon>
        <taxon>Pseudocercospora</taxon>
    </lineage>
</organism>
<feature type="compositionally biased region" description="Basic residues" evidence="6">
    <location>
        <begin position="605"/>
        <end position="614"/>
    </location>
</feature>
<comment type="caution">
    <text evidence="8">The sequence shown here is derived from an EMBL/GenBank/DDBJ whole genome shotgun (WGS) entry which is preliminary data.</text>
</comment>
<evidence type="ECO:0000313" key="9">
    <source>
        <dbReference type="Proteomes" id="UP000073492"/>
    </source>
</evidence>
<dbReference type="Proteomes" id="UP000073492">
    <property type="component" value="Unassembled WGS sequence"/>
</dbReference>
<dbReference type="GO" id="GO:0016020">
    <property type="term" value="C:membrane"/>
    <property type="evidence" value="ECO:0007669"/>
    <property type="project" value="UniProtKB-SubCell"/>
</dbReference>
<name>A0A139IN76_9PEZI</name>
<feature type="compositionally biased region" description="Polar residues" evidence="6">
    <location>
        <begin position="820"/>
        <end position="842"/>
    </location>
</feature>
<dbReference type="InterPro" id="IPR000612">
    <property type="entry name" value="PMP3"/>
</dbReference>
<keyword evidence="4 7" id="KW-1133">Transmembrane helix</keyword>
<feature type="region of interest" description="Disordered" evidence="6">
    <location>
        <begin position="605"/>
        <end position="641"/>
    </location>
</feature>
<protein>
    <submittedName>
        <fullName evidence="8">Uncharacterized protein</fullName>
    </submittedName>
</protein>
<dbReference type="AlphaFoldDB" id="A0A139IN76"/>
<dbReference type="Pfam" id="PF01679">
    <property type="entry name" value="Pmp3"/>
    <property type="match status" value="1"/>
</dbReference>
<feature type="transmembrane region" description="Helical" evidence="7">
    <location>
        <begin position="674"/>
        <end position="695"/>
    </location>
</feature>
<dbReference type="OrthoDB" id="3650809at2759"/>
<comment type="similarity">
    <text evidence="2">Belongs to the UPF0057 (PMP3) family.</text>
</comment>
<dbReference type="PANTHER" id="PTHR21659:SF42">
    <property type="entry name" value="UPF0057 MEMBRANE PROTEIN ZK632.10-RELATED"/>
    <property type="match status" value="1"/>
</dbReference>
<feature type="region of interest" description="Disordered" evidence="6">
    <location>
        <begin position="804"/>
        <end position="842"/>
    </location>
</feature>
<keyword evidence="5 7" id="KW-0472">Membrane</keyword>
<comment type="subcellular location">
    <subcellularLocation>
        <location evidence="1">Membrane</location>
    </subcellularLocation>
</comment>
<evidence type="ECO:0000256" key="2">
    <source>
        <dbReference type="ARBA" id="ARBA00009530"/>
    </source>
</evidence>
<dbReference type="PROSITE" id="PS01309">
    <property type="entry name" value="UPF0057"/>
    <property type="match status" value="1"/>
</dbReference>
<proteinExistence type="inferred from homology"/>
<evidence type="ECO:0000256" key="4">
    <source>
        <dbReference type="ARBA" id="ARBA00022989"/>
    </source>
</evidence>
<dbReference type="PANTHER" id="PTHR21659">
    <property type="entry name" value="HYDROPHOBIC PROTEIN RCI2 LOW TEMPERATURE AND SALT RESPONSIVE PROTEIN LTI6 -RELATED"/>
    <property type="match status" value="1"/>
</dbReference>
<evidence type="ECO:0000313" key="8">
    <source>
        <dbReference type="EMBL" id="KXT16110.1"/>
    </source>
</evidence>
<keyword evidence="9" id="KW-1185">Reference proteome</keyword>
<feature type="transmembrane region" description="Helical" evidence="7">
    <location>
        <begin position="646"/>
        <end position="668"/>
    </location>
</feature>
<accession>A0A139IN76</accession>
<feature type="region of interest" description="Disordered" evidence="6">
    <location>
        <begin position="1069"/>
        <end position="1090"/>
    </location>
</feature>
<evidence type="ECO:0000256" key="7">
    <source>
        <dbReference type="SAM" id="Phobius"/>
    </source>
</evidence>
<evidence type="ECO:0000256" key="3">
    <source>
        <dbReference type="ARBA" id="ARBA00022692"/>
    </source>
</evidence>
<evidence type="ECO:0000256" key="1">
    <source>
        <dbReference type="ARBA" id="ARBA00004370"/>
    </source>
</evidence>
<gene>
    <name evidence="8" type="ORF">AC579_5093</name>
</gene>